<dbReference type="Proteomes" id="UP001210770">
    <property type="component" value="Chromosome"/>
</dbReference>
<reference evidence="2" key="1">
    <citation type="submission" date="2023-01" db="EMBL/GenBank/DDBJ databases">
        <title>Comparative genomic analysis of cold water coral derived Sulfitobacter faviae: insights into their metabolism and habitat adaptation.</title>
        <authorList>
            <person name="Guo Y."/>
            <person name="Lin S."/>
            <person name="Huang Z."/>
            <person name="Tang K."/>
            <person name="Wang X."/>
        </authorList>
    </citation>
    <scope>NUCLEOTIDE SEQUENCE</scope>
    <source>
        <strain evidence="2">SCSIO W_1865</strain>
    </source>
</reference>
<evidence type="ECO:0000313" key="3">
    <source>
        <dbReference type="Proteomes" id="UP001210770"/>
    </source>
</evidence>
<dbReference type="EMBL" id="CP116423">
    <property type="protein sequence ID" value="WCE68920.1"/>
    <property type="molecule type" value="Genomic_DNA"/>
</dbReference>
<feature type="region of interest" description="Disordered" evidence="1">
    <location>
        <begin position="121"/>
        <end position="140"/>
    </location>
</feature>
<dbReference type="RefSeq" id="WP_271687216.1">
    <property type="nucleotide sequence ID" value="NZ_CP116423.1"/>
</dbReference>
<organism evidence="2 3">
    <name type="scientific">Sulfitobacter faviae</name>
    <dbReference type="NCBI Taxonomy" id="1775881"/>
    <lineage>
        <taxon>Bacteria</taxon>
        <taxon>Pseudomonadati</taxon>
        <taxon>Pseudomonadota</taxon>
        <taxon>Alphaproteobacteria</taxon>
        <taxon>Rhodobacterales</taxon>
        <taxon>Roseobacteraceae</taxon>
        <taxon>Sulfitobacter</taxon>
    </lineage>
</organism>
<dbReference type="InterPro" id="IPR025187">
    <property type="entry name" value="DUF4112"/>
</dbReference>
<name>A0AAX3LLQ9_9RHOB</name>
<dbReference type="PANTHER" id="PTHR35519:SF2">
    <property type="entry name" value="PH DOMAIN PROTEIN"/>
    <property type="match status" value="1"/>
</dbReference>
<dbReference type="PANTHER" id="PTHR35519">
    <property type="entry name" value="MEMBRANE PROTEINS"/>
    <property type="match status" value="1"/>
</dbReference>
<accession>A0AAX3LLQ9</accession>
<dbReference type="Pfam" id="PF13430">
    <property type="entry name" value="DUF4112"/>
    <property type="match status" value="1"/>
</dbReference>
<gene>
    <name evidence="2" type="ORF">PL336_08830</name>
</gene>
<proteinExistence type="predicted"/>
<sequence>MKPHTPSHEADLARLRRLAVSMDSAYKLPIVGVRMGWDSILGLVPVVGDTLALLPAAYILKESHRMGAPKSVLAKMLVNTGVDYVIGSVPLVGDLFDIGWKSKLRNVDLLERHLKDQAAKAPPLGNVEGRMSSHHPTLNN</sequence>
<dbReference type="AlphaFoldDB" id="A0AAX3LLQ9"/>
<protein>
    <submittedName>
        <fullName evidence="2">DUF4112 domain-containing protein</fullName>
    </submittedName>
</protein>
<evidence type="ECO:0000256" key="1">
    <source>
        <dbReference type="SAM" id="MobiDB-lite"/>
    </source>
</evidence>
<evidence type="ECO:0000313" key="2">
    <source>
        <dbReference type="EMBL" id="WCE68920.1"/>
    </source>
</evidence>